<evidence type="ECO:0000256" key="2">
    <source>
        <dbReference type="ARBA" id="ARBA00022553"/>
    </source>
</evidence>
<feature type="domain" description="IPT/TIG" evidence="9">
    <location>
        <begin position="412"/>
        <end position="500"/>
    </location>
</feature>
<feature type="compositionally biased region" description="Low complexity" evidence="7">
    <location>
        <begin position="768"/>
        <end position="783"/>
    </location>
</feature>
<feature type="region of interest" description="Disordered" evidence="7">
    <location>
        <begin position="730"/>
        <end position="788"/>
    </location>
</feature>
<dbReference type="GO" id="GO:0030466">
    <property type="term" value="P:silent mating-type cassette heterochromatin formation"/>
    <property type="evidence" value="ECO:0007669"/>
    <property type="project" value="UniProtKB-ARBA"/>
</dbReference>
<dbReference type="InterPro" id="IPR013783">
    <property type="entry name" value="Ig-like_fold"/>
</dbReference>
<evidence type="ECO:0000313" key="11">
    <source>
        <dbReference type="Proteomes" id="UP000774326"/>
    </source>
</evidence>
<keyword evidence="11" id="KW-1185">Reference proteome</keyword>
<dbReference type="SUPFAM" id="SSF81296">
    <property type="entry name" value="E set domains"/>
    <property type="match status" value="1"/>
</dbReference>
<dbReference type="Gene3D" id="1.25.40.20">
    <property type="entry name" value="Ankyrin repeat-containing domain"/>
    <property type="match status" value="1"/>
</dbReference>
<dbReference type="GO" id="GO:2001280">
    <property type="term" value="P:positive regulation of unsaturated fatty acid biosynthetic process"/>
    <property type="evidence" value="ECO:0007669"/>
    <property type="project" value="UniProtKB-ARBA"/>
</dbReference>
<dbReference type="GO" id="GO:0005634">
    <property type="term" value="C:nucleus"/>
    <property type="evidence" value="ECO:0007669"/>
    <property type="project" value="UniProtKB-ARBA"/>
</dbReference>
<keyword evidence="8" id="KW-0812">Transmembrane</keyword>
<dbReference type="Pfam" id="PF00023">
    <property type="entry name" value="Ank"/>
    <property type="match status" value="1"/>
</dbReference>
<feature type="transmembrane region" description="Helical" evidence="8">
    <location>
        <begin position="881"/>
        <end position="903"/>
    </location>
</feature>
<keyword evidence="8" id="KW-1133">Transmembrane helix</keyword>
<dbReference type="EMBL" id="JAEUBG010001818">
    <property type="protein sequence ID" value="KAH3685742.1"/>
    <property type="molecule type" value="Genomic_DNA"/>
</dbReference>
<dbReference type="Pfam" id="PF25603">
    <property type="entry name" value="SPT23_MGA2_DBD"/>
    <property type="match status" value="1"/>
</dbReference>
<evidence type="ECO:0000256" key="8">
    <source>
        <dbReference type="SAM" id="Phobius"/>
    </source>
</evidence>
<dbReference type="FunFam" id="2.60.40.10:FF:001880">
    <property type="entry name" value="Mga2p"/>
    <property type="match status" value="1"/>
</dbReference>
<feature type="compositionally biased region" description="Polar residues" evidence="7">
    <location>
        <begin position="293"/>
        <end position="309"/>
    </location>
</feature>
<dbReference type="CDD" id="cd00102">
    <property type="entry name" value="IPT"/>
    <property type="match status" value="1"/>
</dbReference>
<dbReference type="GO" id="GO:0005789">
    <property type="term" value="C:endoplasmic reticulum membrane"/>
    <property type="evidence" value="ECO:0007669"/>
    <property type="project" value="UniProtKB-ARBA"/>
</dbReference>
<comment type="similarity">
    <text evidence="5">Belongs to the NRARP family.</text>
</comment>
<dbReference type="InterPro" id="IPR036770">
    <property type="entry name" value="Ankyrin_rpt-contain_sf"/>
</dbReference>
<dbReference type="InterPro" id="IPR002110">
    <property type="entry name" value="Ankyrin_rpt"/>
</dbReference>
<dbReference type="InterPro" id="IPR002909">
    <property type="entry name" value="IPT_dom"/>
</dbReference>
<evidence type="ECO:0000256" key="3">
    <source>
        <dbReference type="ARBA" id="ARBA00022737"/>
    </source>
</evidence>
<feature type="compositionally biased region" description="Acidic residues" evidence="7">
    <location>
        <begin position="736"/>
        <end position="767"/>
    </location>
</feature>
<dbReference type="GO" id="GO:0045944">
    <property type="term" value="P:positive regulation of transcription by RNA polymerase II"/>
    <property type="evidence" value="ECO:0007669"/>
    <property type="project" value="UniProtKB-ARBA"/>
</dbReference>
<keyword evidence="8" id="KW-0472">Membrane</keyword>
<sequence>MISQNQPLQFHNTPGQYIQQQQQQQQQQQHQTSFIPQVQMPLMPQQQQQQQLSVQESHPIIPFDSSYEKARDILSHLKFGTEAAIQFDNEFPKSYLEADIASLPYSLKVSNLPSSSRVETQIKLNLSISPAPEQGLVHLPADTIAKQKLCLSSPLPEEIKKDVLFLETFVLTSTTERPCNICTRCIRREQKRASRRKSGVSDNLNWSTNTTKRAIIFNSKELVSFPPNLSQVAQSKNLELSARIICYCRHHQESKGFKLLFILKNSQGEIIGKDVTSNIMIMDRKKTSEADKQANSGANGSDSNINSVSLPLHQHPLSPTSIEDDSSEPHTGDSRVFKKKRAWSPELSDGLSIAPSRSVVPGDSTSTTSMAKREPISPSSSAVSQFEQSPIHPILQQNLLPTQSQQQNNSNIPIIQRVIPSQGPLRGGIEVTLLGCNFKQGLQVSFGMNKALSTNCWSDSTMVTYLPPATQPGQVLVTVEDPENPVNDVNAKGNAIFTYLDDTDRQMIELALQIVGLKMNGKLEDARNIARKIIDGSSDQSNGSQSQTQSQSQSQTQTQTQSQTQLQHMNRPANTLDLTDESLIIKLLTLLPATTNLNWGVRNSEGQTLLHLSNLKSYHKLTLFQLQRGARVDYQDINGFTALHYAGMTGDRYLIELLLNYKANLNMKNNNGDTVRDICDANVLDVFDKDQEELFGMSRKFSSSSISSSLLDEEDVAVFSTGLHVSRMTNDRLADDSDSDDDNDDDENDEYDFDTEDYEALEDEAETDTPTTPATVTTPPTTTSPSLWNKVRTAFQDGITDDLPRYDDLFPATGFNLPKLGFGLTMGSSTESNDTTSSSVELTATTTTTEESEQQQQQQQPTEDIFLKFFNQRKNYENDKMLMYFWLPLLFVIISLLISINLMGYNYNSTDKLQDVLRRVFGRVVLGSERVKVMLNGGGELIQTAINKASVTASG</sequence>
<evidence type="ECO:0000259" key="9">
    <source>
        <dbReference type="SMART" id="SM00429"/>
    </source>
</evidence>
<feature type="compositionally biased region" description="Low complexity" evidence="7">
    <location>
        <begin position="828"/>
        <end position="861"/>
    </location>
</feature>
<gene>
    <name evidence="10" type="ORF">WICPIJ_003291</name>
</gene>
<evidence type="ECO:0000256" key="6">
    <source>
        <dbReference type="PROSITE-ProRule" id="PRU00023"/>
    </source>
</evidence>
<comment type="caution">
    <text evidence="10">The sequence shown here is derived from an EMBL/GenBank/DDBJ whole genome shotgun (WGS) entry which is preliminary data.</text>
</comment>
<dbReference type="SMART" id="SM00429">
    <property type="entry name" value="IPT"/>
    <property type="match status" value="1"/>
</dbReference>
<dbReference type="GO" id="GO:0004857">
    <property type="term" value="F:enzyme inhibitor activity"/>
    <property type="evidence" value="ECO:0007669"/>
    <property type="project" value="TreeGrafter"/>
</dbReference>
<dbReference type="InterPro" id="IPR057962">
    <property type="entry name" value="SPT23_MGA2_DBD"/>
</dbReference>
<dbReference type="PROSITE" id="PS50297">
    <property type="entry name" value="ANK_REP_REGION"/>
    <property type="match status" value="1"/>
</dbReference>
<protein>
    <recommendedName>
        <fullName evidence="9">IPT/TIG domain-containing protein</fullName>
    </recommendedName>
</protein>
<keyword evidence="3" id="KW-0677">Repeat</keyword>
<dbReference type="InterPro" id="IPR014756">
    <property type="entry name" value="Ig_E-set"/>
</dbReference>
<dbReference type="PROSITE" id="PS50088">
    <property type="entry name" value="ANK_REPEAT"/>
    <property type="match status" value="1"/>
</dbReference>
<feature type="compositionally biased region" description="Low complexity" evidence="7">
    <location>
        <begin position="537"/>
        <end position="567"/>
    </location>
</feature>
<organism evidence="10 11">
    <name type="scientific">Wickerhamomyces pijperi</name>
    <name type="common">Yeast</name>
    <name type="synonym">Pichia pijperi</name>
    <dbReference type="NCBI Taxonomy" id="599730"/>
    <lineage>
        <taxon>Eukaryota</taxon>
        <taxon>Fungi</taxon>
        <taxon>Dikarya</taxon>
        <taxon>Ascomycota</taxon>
        <taxon>Saccharomycotina</taxon>
        <taxon>Saccharomycetes</taxon>
        <taxon>Phaffomycetales</taxon>
        <taxon>Wickerhamomycetaceae</taxon>
        <taxon>Wickerhamomyces</taxon>
    </lineage>
</organism>
<dbReference type="Pfam" id="PF01833">
    <property type="entry name" value="TIG"/>
    <property type="match status" value="1"/>
</dbReference>
<feature type="compositionally biased region" description="Basic and acidic residues" evidence="7">
    <location>
        <begin position="327"/>
        <end position="336"/>
    </location>
</feature>
<keyword evidence="4 6" id="KW-0040">ANK repeat</keyword>
<dbReference type="InterPro" id="IPR051226">
    <property type="entry name" value="PP1_Regulatory_Subunit"/>
</dbReference>
<proteinExistence type="inferred from homology"/>
<feature type="repeat" description="ANK" evidence="6">
    <location>
        <begin position="638"/>
        <end position="670"/>
    </location>
</feature>
<dbReference type="SMART" id="SM00248">
    <property type="entry name" value="ANK"/>
    <property type="match status" value="2"/>
</dbReference>
<feature type="region of interest" description="Disordered" evidence="7">
    <location>
        <begin position="827"/>
        <end position="861"/>
    </location>
</feature>
<evidence type="ECO:0000256" key="5">
    <source>
        <dbReference type="ARBA" id="ARBA00038386"/>
    </source>
</evidence>
<evidence type="ECO:0000256" key="4">
    <source>
        <dbReference type="ARBA" id="ARBA00023043"/>
    </source>
</evidence>
<reference evidence="10" key="1">
    <citation type="journal article" date="2021" name="Open Biol.">
        <title>Shared evolutionary footprints suggest mitochondrial oxidative damage underlies multiple complex I losses in fungi.</title>
        <authorList>
            <person name="Schikora-Tamarit M.A."/>
            <person name="Marcet-Houben M."/>
            <person name="Nosek J."/>
            <person name="Gabaldon T."/>
        </authorList>
    </citation>
    <scope>NUCLEOTIDE SEQUENCE</scope>
    <source>
        <strain evidence="10">CBS2887</strain>
    </source>
</reference>
<dbReference type="PANTHER" id="PTHR24179:SF21">
    <property type="entry name" value="MYOSIN BINDING SUBUNIT, ISOFORM O"/>
    <property type="match status" value="1"/>
</dbReference>
<feature type="region of interest" description="Disordered" evidence="7">
    <location>
        <begin position="286"/>
        <end position="376"/>
    </location>
</feature>
<reference evidence="10" key="2">
    <citation type="submission" date="2021-01" db="EMBL/GenBank/DDBJ databases">
        <authorList>
            <person name="Schikora-Tamarit M.A."/>
        </authorList>
    </citation>
    <scope>NUCLEOTIDE SEQUENCE</scope>
    <source>
        <strain evidence="10">CBS2887</strain>
    </source>
</reference>
<dbReference type="OrthoDB" id="71307at2759"/>
<dbReference type="Gene3D" id="2.60.40.10">
    <property type="entry name" value="Immunoglobulins"/>
    <property type="match status" value="1"/>
</dbReference>
<dbReference type="SUPFAM" id="SSF48403">
    <property type="entry name" value="Ankyrin repeat"/>
    <property type="match status" value="1"/>
</dbReference>
<keyword evidence="1" id="KW-0217">Developmental protein</keyword>
<evidence type="ECO:0000256" key="7">
    <source>
        <dbReference type="SAM" id="MobiDB-lite"/>
    </source>
</evidence>
<dbReference type="GO" id="GO:0033554">
    <property type="term" value="P:cellular response to stress"/>
    <property type="evidence" value="ECO:0007669"/>
    <property type="project" value="UniProtKB-ARBA"/>
</dbReference>
<dbReference type="PANTHER" id="PTHR24179">
    <property type="entry name" value="PROTEIN PHOSPHATASE 1 REGULATORY SUBUNIT 12"/>
    <property type="match status" value="1"/>
</dbReference>
<dbReference type="Proteomes" id="UP000774326">
    <property type="component" value="Unassembled WGS sequence"/>
</dbReference>
<accession>A0A9P8Q7D8</accession>
<feature type="region of interest" description="Disordered" evidence="7">
    <location>
        <begin position="536"/>
        <end position="568"/>
    </location>
</feature>
<dbReference type="AlphaFoldDB" id="A0A9P8Q7D8"/>
<dbReference type="GO" id="GO:0019208">
    <property type="term" value="F:phosphatase regulator activity"/>
    <property type="evidence" value="ECO:0007669"/>
    <property type="project" value="TreeGrafter"/>
</dbReference>
<name>A0A9P8Q7D8_WICPI</name>
<evidence type="ECO:0000313" key="10">
    <source>
        <dbReference type="EMBL" id="KAH3685742.1"/>
    </source>
</evidence>
<evidence type="ECO:0000256" key="1">
    <source>
        <dbReference type="ARBA" id="ARBA00022473"/>
    </source>
</evidence>
<keyword evidence="2" id="KW-0597">Phosphoprotein</keyword>